<dbReference type="Proteomes" id="UP000318138">
    <property type="component" value="Chromosome"/>
</dbReference>
<name>A0A859FGN3_9BACI</name>
<dbReference type="Pfam" id="PF12706">
    <property type="entry name" value="Lactamase_B_2"/>
    <property type="match status" value="1"/>
</dbReference>
<evidence type="ECO:0000313" key="4">
    <source>
        <dbReference type="Proteomes" id="UP000318138"/>
    </source>
</evidence>
<dbReference type="RefSeq" id="WP_176009816.1">
    <property type="nucleotide sequence ID" value="NZ_CP041372.2"/>
</dbReference>
<keyword evidence="4" id="KW-1185">Reference proteome</keyword>
<dbReference type="CDD" id="cd07716">
    <property type="entry name" value="RNaseZ_short-form-like_MBL-fold"/>
    <property type="match status" value="1"/>
</dbReference>
<keyword evidence="1" id="KW-0862">Zinc</keyword>
<dbReference type="PANTHER" id="PTHR46018">
    <property type="entry name" value="ZINC PHOSPHODIESTERASE ELAC PROTEIN 1"/>
    <property type="match status" value="1"/>
</dbReference>
<dbReference type="KEGG" id="psua:FLK61_34760"/>
<dbReference type="InterPro" id="IPR036866">
    <property type="entry name" value="RibonucZ/Hydroxyglut_hydro"/>
</dbReference>
<evidence type="ECO:0000256" key="1">
    <source>
        <dbReference type="ARBA" id="ARBA00022833"/>
    </source>
</evidence>
<organism evidence="3 4">
    <name type="scientific">Paenalkalicoccus suaedae</name>
    <dbReference type="NCBI Taxonomy" id="2592382"/>
    <lineage>
        <taxon>Bacteria</taxon>
        <taxon>Bacillati</taxon>
        <taxon>Bacillota</taxon>
        <taxon>Bacilli</taxon>
        <taxon>Bacillales</taxon>
        <taxon>Bacillaceae</taxon>
        <taxon>Paenalkalicoccus</taxon>
    </lineage>
</organism>
<dbReference type="AlphaFoldDB" id="A0A859FGN3"/>
<dbReference type="SUPFAM" id="SSF56281">
    <property type="entry name" value="Metallo-hydrolase/oxidoreductase"/>
    <property type="match status" value="1"/>
</dbReference>
<proteinExistence type="predicted"/>
<protein>
    <submittedName>
        <fullName evidence="3">MBL fold metallo-hydrolase</fullName>
    </submittedName>
</protein>
<dbReference type="Gene3D" id="3.60.15.10">
    <property type="entry name" value="Ribonuclease Z/Hydroxyacylglutathione hydrolase-like"/>
    <property type="match status" value="1"/>
</dbReference>
<feature type="domain" description="Metallo-beta-lactamase" evidence="2">
    <location>
        <begin position="19"/>
        <end position="210"/>
    </location>
</feature>
<dbReference type="GO" id="GO:0042781">
    <property type="term" value="F:3'-tRNA processing endoribonuclease activity"/>
    <property type="evidence" value="ECO:0007669"/>
    <property type="project" value="TreeGrafter"/>
</dbReference>
<dbReference type="InterPro" id="IPR001279">
    <property type="entry name" value="Metallo-B-lactamas"/>
</dbReference>
<evidence type="ECO:0000259" key="2">
    <source>
        <dbReference type="SMART" id="SM00849"/>
    </source>
</evidence>
<dbReference type="PANTHER" id="PTHR46018:SF4">
    <property type="entry name" value="METALLO-HYDROLASE YHFI-RELATED"/>
    <property type="match status" value="1"/>
</dbReference>
<gene>
    <name evidence="3" type="ORF">FLK61_34760</name>
</gene>
<keyword evidence="3" id="KW-0378">Hydrolase</keyword>
<evidence type="ECO:0000313" key="3">
    <source>
        <dbReference type="EMBL" id="QKS71832.1"/>
    </source>
</evidence>
<sequence>MTTLTVIGFWGAYPEQDEATSCYLLEKDGCRILLDIGSGAMAKLPQFAAPETIDAVLVSHHHYDHIADLGALSYNRVVMQALKENIPAIQLFAPEESQLGSYHRDHTMEITEYKESDKVVVGPFHISFYKTNHPAPCYAMKVVTKDATIVYSADMVFDETMVEFIKGADLFLAETSFYKGQEAATFGHMNSEEAGRLAKLGGVSELVVTHLPHFGNKEQLKVEAEEAYQGNVSIASTGLTWRF</sequence>
<reference evidence="4" key="1">
    <citation type="submission" date="2019-07" db="EMBL/GenBank/DDBJ databases">
        <title>Bacillus alkalisoli sp. nov. isolated from saline soil.</title>
        <authorList>
            <person name="Sun J.-Q."/>
            <person name="Xu L."/>
        </authorList>
    </citation>
    <scope>NUCLEOTIDE SEQUENCE [LARGE SCALE GENOMIC DNA]</scope>
    <source>
        <strain evidence="4">M4U3P1</strain>
    </source>
</reference>
<dbReference type="EMBL" id="CP041372">
    <property type="protein sequence ID" value="QKS71832.1"/>
    <property type="molecule type" value="Genomic_DNA"/>
</dbReference>
<dbReference type="SMART" id="SM00849">
    <property type="entry name" value="Lactamase_B"/>
    <property type="match status" value="1"/>
</dbReference>
<accession>A0A859FGN3</accession>